<proteinExistence type="predicted"/>
<dbReference type="KEGG" id="vg:54984249"/>
<dbReference type="EMBL" id="KY000219">
    <property type="protein sequence ID" value="APL99284.1"/>
    <property type="molecule type" value="Genomic_DNA"/>
</dbReference>
<dbReference type="Proteomes" id="UP000240180">
    <property type="component" value="Segment"/>
</dbReference>
<dbReference type="GeneID" id="54984249"/>
<accession>A0A2D0W9F2</accession>
<evidence type="ECO:0000313" key="2">
    <source>
        <dbReference type="Proteomes" id="UP000240180"/>
    </source>
</evidence>
<keyword evidence="2" id="KW-1185">Reference proteome</keyword>
<dbReference type="InterPro" id="IPR023346">
    <property type="entry name" value="Lysozyme-like_dom_sf"/>
</dbReference>
<organism evidence="1 2">
    <name type="scientific">Bordetella phage CN2</name>
    <dbReference type="NCBI Taxonomy" id="1916124"/>
    <lineage>
        <taxon>Viruses</taxon>
        <taxon>Duplodnaviria</taxon>
        <taxon>Heunggongvirae</taxon>
        <taxon>Uroviricota</taxon>
        <taxon>Caudoviricetes</taxon>
        <taxon>Mesyanzhinovviridae</taxon>
        <taxon>Rabinowitzvirinae</taxon>
        <taxon>Vojvodinavirus</taxon>
        <taxon>Vojvodinavirus CN2</taxon>
        <taxon>Bordetella virus CN2</taxon>
    </lineage>
</organism>
<protein>
    <submittedName>
        <fullName evidence="1">Endolysin</fullName>
    </submittedName>
</protein>
<reference evidence="1 2" key="1">
    <citation type="submission" date="2016-10" db="EMBL/GenBank/DDBJ databases">
        <title>Properties of three new Bordetella phage species from family Siphoviridae.</title>
        <authorList>
            <person name="Knezevic P."/>
            <person name="Petrovic Fabijan A."/>
            <person name="Doffkay Z."/>
            <person name="Rakhely G."/>
        </authorList>
    </citation>
    <scope>NUCLEOTIDE SEQUENCE [LARGE SCALE GENOMIC DNA]</scope>
</reference>
<dbReference type="Gene3D" id="1.10.530.10">
    <property type="match status" value="1"/>
</dbReference>
<dbReference type="RefSeq" id="YP_009793999.1">
    <property type="nucleotide sequence ID" value="NC_047877.1"/>
</dbReference>
<sequence>MGKSLIHLLPALCAWALGSLSPALAQDVRTFVPSGAEVYAPVLVEKQRAVWPAAPEPWTLAGLVEQESCISLTHSRCWNPRAELRTSREYGFGFGQITVAYNANGTVRFNKFEELRAAHDSLRAWTWANRYDPGYQLTAVVEMNLDLWRRVAAAPGATVKDQWAFVLSSYNGGLGSVLQDRRLCSNTRGCDPARWFGHVENTSLKSRTPQSGYGGRSWFDINRSHVSNVINLRRSKYEPFWEATWP</sequence>
<evidence type="ECO:0000313" key="1">
    <source>
        <dbReference type="EMBL" id="APL99284.1"/>
    </source>
</evidence>
<dbReference type="SUPFAM" id="SSF53955">
    <property type="entry name" value="Lysozyme-like"/>
    <property type="match status" value="1"/>
</dbReference>
<name>A0A2D0W9F2_9CAUD</name>